<sequence length="347" mass="37919">MGSIHVVNAGGMVTVQDMGRYGYQSLGVPVSGAMDTNALKIANRLVGNDDGEACLEFVMTGGQYHFSTDTAVALTGADMDFKVNDRTVPMYETLYLHQGDELTANYAKMGVYAYMAVSGGIDVPKVLGSRSTFIRGRFGGVEGRALRPGDQLPLIDTAMPKYLKMPNSLVKIPYEERTVHFTPSSVDREQCASYHQLFQKNDYRIDAMSDRMGYRLSGDAIQMMGGNDMLSVPVGAGTIQLPGNGQPIVLLADRQTTGGYRQLGQIWTSDMSYFVQQQAGSRIRFCAGAISAARAQLKAYEDALTAFFSNSPSKKVKNAAPKRYRITIANKTYQVVVQPLNSDESIF</sequence>
<dbReference type="Pfam" id="PF02626">
    <property type="entry name" value="CT_A_B"/>
    <property type="match status" value="1"/>
</dbReference>
<name>A0ABS5PK24_9FIRM</name>
<keyword evidence="1" id="KW-0547">Nucleotide-binding</keyword>
<dbReference type="InterPro" id="IPR003778">
    <property type="entry name" value="CT_A_B"/>
</dbReference>
<protein>
    <submittedName>
        <fullName evidence="5">Biotin-dependent carboxyltransferase family protein</fullName>
    </submittedName>
</protein>
<feature type="domain" description="Carboxyltransferase" evidence="4">
    <location>
        <begin position="25"/>
        <end position="303"/>
    </location>
</feature>
<evidence type="ECO:0000256" key="2">
    <source>
        <dbReference type="ARBA" id="ARBA00022801"/>
    </source>
</evidence>
<dbReference type="PANTHER" id="PTHR43309">
    <property type="entry name" value="5-OXOPROLINASE SUBUNIT C"/>
    <property type="match status" value="1"/>
</dbReference>
<organism evidence="5 6">
    <name type="scientific">Fusibacter paucivorans</name>
    <dbReference type="NCBI Taxonomy" id="76009"/>
    <lineage>
        <taxon>Bacteria</taxon>
        <taxon>Bacillati</taxon>
        <taxon>Bacillota</taxon>
        <taxon>Clostridia</taxon>
        <taxon>Eubacteriales</taxon>
        <taxon>Eubacteriales Family XII. Incertae Sedis</taxon>
        <taxon>Fusibacter</taxon>
    </lineage>
</organism>
<dbReference type="Gene3D" id="2.40.100.10">
    <property type="entry name" value="Cyclophilin-like"/>
    <property type="match status" value="1"/>
</dbReference>
<accession>A0ABS5PK24</accession>
<evidence type="ECO:0000259" key="4">
    <source>
        <dbReference type="SMART" id="SM00797"/>
    </source>
</evidence>
<dbReference type="InterPro" id="IPR029000">
    <property type="entry name" value="Cyclophilin-like_dom_sf"/>
</dbReference>
<keyword evidence="6" id="KW-1185">Reference proteome</keyword>
<dbReference type="SUPFAM" id="SSF50891">
    <property type="entry name" value="Cyclophilin-like"/>
    <property type="match status" value="1"/>
</dbReference>
<dbReference type="SMART" id="SM00797">
    <property type="entry name" value="AHS2"/>
    <property type="match status" value="1"/>
</dbReference>
<evidence type="ECO:0000313" key="5">
    <source>
        <dbReference type="EMBL" id="MBS7525448.1"/>
    </source>
</evidence>
<keyword evidence="2" id="KW-0378">Hydrolase</keyword>
<dbReference type="Proteomes" id="UP000746471">
    <property type="component" value="Unassembled WGS sequence"/>
</dbReference>
<dbReference type="NCBIfam" id="TIGR00724">
    <property type="entry name" value="urea_amlyse_rel"/>
    <property type="match status" value="1"/>
</dbReference>
<evidence type="ECO:0000256" key="1">
    <source>
        <dbReference type="ARBA" id="ARBA00022741"/>
    </source>
</evidence>
<reference evidence="5 6" key="1">
    <citation type="submission" date="2021-05" db="EMBL/GenBank/DDBJ databases">
        <title>Fusibacter ferrireducens sp. nov., an anaerobic, sulfur- and Fe-reducing bacterium isolated from the mangrove sediment.</title>
        <authorList>
            <person name="Qiu D."/>
        </authorList>
    </citation>
    <scope>NUCLEOTIDE SEQUENCE [LARGE SCALE GENOMIC DNA]</scope>
    <source>
        <strain evidence="5 6">DSM 12116</strain>
    </source>
</reference>
<comment type="caution">
    <text evidence="5">The sequence shown here is derived from an EMBL/GenBank/DDBJ whole genome shotgun (WGS) entry which is preliminary data.</text>
</comment>
<dbReference type="EMBL" id="JAHBCL010000002">
    <property type="protein sequence ID" value="MBS7525448.1"/>
    <property type="molecule type" value="Genomic_DNA"/>
</dbReference>
<proteinExistence type="predicted"/>
<dbReference type="InterPro" id="IPR052708">
    <property type="entry name" value="PxpC"/>
</dbReference>
<keyword evidence="3" id="KW-0067">ATP-binding</keyword>
<evidence type="ECO:0000256" key="3">
    <source>
        <dbReference type="ARBA" id="ARBA00022840"/>
    </source>
</evidence>
<dbReference type="PANTHER" id="PTHR43309:SF5">
    <property type="entry name" value="5-OXOPROLINASE SUBUNIT C"/>
    <property type="match status" value="1"/>
</dbReference>
<evidence type="ECO:0000313" key="6">
    <source>
        <dbReference type="Proteomes" id="UP000746471"/>
    </source>
</evidence>
<gene>
    <name evidence="5" type="ORF">KHM83_02010</name>
</gene>
<dbReference type="RefSeq" id="WP_213235228.1">
    <property type="nucleotide sequence ID" value="NZ_JAHBCL010000002.1"/>
</dbReference>